<accession>A0ACB9HJC1</accession>
<sequence>MSRKRCPCITYRGFYAHSSGIGEQLHIQIPNEKVGVIIGKGSETIKNLQTRPGARIQLIPQHLPEGDQSNERTVRVTGGRKQIEMAREMIKEIMDQPGPDSIGFIAISHGYVGVAAHACGLVGLEPTRPSWFCDCLDVDVLNVLTTGNNGTVELLYMQLSAPTTLAPTHDFLILRYTSALEDGAMLVCVKTVFFLSNLYLNLLVSKEVP</sequence>
<gene>
    <name evidence="1" type="ORF">L1987_38007</name>
</gene>
<protein>
    <submittedName>
        <fullName evidence="1">Uncharacterized protein</fullName>
    </submittedName>
</protein>
<dbReference type="EMBL" id="CM042029">
    <property type="protein sequence ID" value="KAI3795355.1"/>
    <property type="molecule type" value="Genomic_DNA"/>
</dbReference>
<keyword evidence="2" id="KW-1185">Reference proteome</keyword>
<organism evidence="1 2">
    <name type="scientific">Smallanthus sonchifolius</name>
    <dbReference type="NCBI Taxonomy" id="185202"/>
    <lineage>
        <taxon>Eukaryota</taxon>
        <taxon>Viridiplantae</taxon>
        <taxon>Streptophyta</taxon>
        <taxon>Embryophyta</taxon>
        <taxon>Tracheophyta</taxon>
        <taxon>Spermatophyta</taxon>
        <taxon>Magnoliopsida</taxon>
        <taxon>eudicotyledons</taxon>
        <taxon>Gunneridae</taxon>
        <taxon>Pentapetalae</taxon>
        <taxon>asterids</taxon>
        <taxon>campanulids</taxon>
        <taxon>Asterales</taxon>
        <taxon>Asteraceae</taxon>
        <taxon>Asteroideae</taxon>
        <taxon>Heliantheae alliance</taxon>
        <taxon>Millerieae</taxon>
        <taxon>Smallanthus</taxon>
    </lineage>
</organism>
<evidence type="ECO:0000313" key="2">
    <source>
        <dbReference type="Proteomes" id="UP001056120"/>
    </source>
</evidence>
<dbReference type="Proteomes" id="UP001056120">
    <property type="component" value="Linkage Group LG12"/>
</dbReference>
<reference evidence="2" key="1">
    <citation type="journal article" date="2022" name="Mol. Ecol. Resour.">
        <title>The genomes of chicory, endive, great burdock and yacon provide insights into Asteraceae palaeo-polyploidization history and plant inulin production.</title>
        <authorList>
            <person name="Fan W."/>
            <person name="Wang S."/>
            <person name="Wang H."/>
            <person name="Wang A."/>
            <person name="Jiang F."/>
            <person name="Liu H."/>
            <person name="Zhao H."/>
            <person name="Xu D."/>
            <person name="Zhang Y."/>
        </authorList>
    </citation>
    <scope>NUCLEOTIDE SEQUENCE [LARGE SCALE GENOMIC DNA]</scope>
    <source>
        <strain evidence="2">cv. Yunnan</strain>
    </source>
</reference>
<evidence type="ECO:0000313" key="1">
    <source>
        <dbReference type="EMBL" id="KAI3795355.1"/>
    </source>
</evidence>
<reference evidence="1 2" key="2">
    <citation type="journal article" date="2022" name="Mol. Ecol. Resour.">
        <title>The genomes of chicory, endive, great burdock and yacon provide insights into Asteraceae paleo-polyploidization history and plant inulin production.</title>
        <authorList>
            <person name="Fan W."/>
            <person name="Wang S."/>
            <person name="Wang H."/>
            <person name="Wang A."/>
            <person name="Jiang F."/>
            <person name="Liu H."/>
            <person name="Zhao H."/>
            <person name="Xu D."/>
            <person name="Zhang Y."/>
        </authorList>
    </citation>
    <scope>NUCLEOTIDE SEQUENCE [LARGE SCALE GENOMIC DNA]</scope>
    <source>
        <strain evidence="2">cv. Yunnan</strain>
        <tissue evidence="1">Leaves</tissue>
    </source>
</reference>
<proteinExistence type="predicted"/>
<comment type="caution">
    <text evidence="1">The sequence shown here is derived from an EMBL/GenBank/DDBJ whole genome shotgun (WGS) entry which is preliminary data.</text>
</comment>
<name>A0ACB9HJC1_9ASTR</name>